<feature type="transmembrane region" description="Helical" evidence="2">
    <location>
        <begin position="322"/>
        <end position="341"/>
    </location>
</feature>
<dbReference type="PANTHER" id="PTHR42101:SF1">
    <property type="entry name" value="LOW TEMPERATURE REQUIREMENT A"/>
    <property type="match status" value="1"/>
</dbReference>
<evidence type="ECO:0000256" key="2">
    <source>
        <dbReference type="SAM" id="Phobius"/>
    </source>
</evidence>
<keyword evidence="2" id="KW-1133">Transmembrane helix</keyword>
<evidence type="ECO:0000313" key="4">
    <source>
        <dbReference type="Proteomes" id="UP001144673"/>
    </source>
</evidence>
<feature type="transmembrane region" description="Helical" evidence="2">
    <location>
        <begin position="156"/>
        <end position="179"/>
    </location>
</feature>
<dbReference type="PANTHER" id="PTHR42101">
    <property type="entry name" value="CHROMOSOME 16, WHOLE GENOME SHOTGUN SEQUENCE"/>
    <property type="match status" value="1"/>
</dbReference>
<evidence type="ECO:0000313" key="3">
    <source>
        <dbReference type="EMBL" id="KAJ4150728.1"/>
    </source>
</evidence>
<keyword evidence="4" id="KW-1185">Reference proteome</keyword>
<protein>
    <recommendedName>
        <fullName evidence="5">Low temperature requirement A</fullName>
    </recommendedName>
</protein>
<evidence type="ECO:0000256" key="1">
    <source>
        <dbReference type="SAM" id="MobiDB-lite"/>
    </source>
</evidence>
<organism evidence="3 4">
    <name type="scientific">Akanthomyces muscarius</name>
    <name type="common">Entomopathogenic fungus</name>
    <name type="synonym">Lecanicillium muscarium</name>
    <dbReference type="NCBI Taxonomy" id="2231603"/>
    <lineage>
        <taxon>Eukaryota</taxon>
        <taxon>Fungi</taxon>
        <taxon>Dikarya</taxon>
        <taxon>Ascomycota</taxon>
        <taxon>Pezizomycotina</taxon>
        <taxon>Sordariomycetes</taxon>
        <taxon>Hypocreomycetidae</taxon>
        <taxon>Hypocreales</taxon>
        <taxon>Cordycipitaceae</taxon>
        <taxon>Akanthomyces</taxon>
    </lineage>
</organism>
<dbReference type="AlphaFoldDB" id="A0A9W8QBT6"/>
<name>A0A9W8QBT6_AKAMU</name>
<feature type="transmembrane region" description="Helical" evidence="2">
    <location>
        <begin position="224"/>
        <end position="243"/>
    </location>
</feature>
<feature type="compositionally biased region" description="Basic and acidic residues" evidence="1">
    <location>
        <begin position="57"/>
        <end position="90"/>
    </location>
</feature>
<sequence>MPSARPSFLNCVEHLSLATLEQQQPKRHLPKSNMSKEALYERVPSSRLKVFSTPIKSEGDDHSHEAEESNSIDDGRYAPDHRRHPDNYPRLQRHEEPTLLEIFYDLFFAATYNAYCDVKEVTNHASFKASIGFFCLLWLTWFNVTLFDVRYATDSIFSRLNTAIQLGVLIGFVVVAPKFDVETQDAPTMRAMSIILAISRFNLMGQYAWMAFHVRRYRTTRLPLLAQMAVYIAAGAVYLGVAFRFEENRRSHAFVTWYCISAAEGVLSLALSNYSPILSLGKTHLMKRLGLLTVMILGEGIESIANKVLIIVKHKHAWDTTTIGLVTAAAATVYFVFLVYFDWLGAKTHLPHLRRNFWVALHFPFHLALVLFMQGFTQMLIWGKIARQLQRALDFADPTNDMDVLNGHATTLSVIGSVNASVQGFLEDYPSKLESTTIVINAALRNISSLPDSFWPLVAQLSSDDSANSFANFTDTETSNFETLFYSVYSLSASMANNVFRAFNTEVSGEIESKFKALEGTDRQGFQFKLQEKNWSRYGLVFAYTYISAACTIFFVLILKQLTDGYIPKGWGIIRQIIIFALALGTGLATIVWFYSDSIFSWLQTPWVMPTLCFVWMAIVVLTHVKIGGVKLNSGHFKWRSQRNLV</sequence>
<feature type="transmembrane region" description="Helical" evidence="2">
    <location>
        <begin position="607"/>
        <end position="627"/>
    </location>
</feature>
<dbReference type="Proteomes" id="UP001144673">
    <property type="component" value="Chromosome 4"/>
</dbReference>
<feature type="transmembrane region" description="Helical" evidence="2">
    <location>
        <begin position="125"/>
        <end position="144"/>
    </location>
</feature>
<dbReference type="GeneID" id="80898624"/>
<dbReference type="KEGG" id="amus:LMH87_011465"/>
<feature type="transmembrane region" description="Helical" evidence="2">
    <location>
        <begin position="289"/>
        <end position="310"/>
    </location>
</feature>
<dbReference type="Pfam" id="PF06772">
    <property type="entry name" value="LtrA"/>
    <property type="match status" value="1"/>
</dbReference>
<dbReference type="EMBL" id="JAJHUN010000009">
    <property type="protein sequence ID" value="KAJ4150728.1"/>
    <property type="molecule type" value="Genomic_DNA"/>
</dbReference>
<reference evidence="3" key="1">
    <citation type="journal article" date="2023" name="Access Microbiol">
        <title>De-novo genome assembly for Akanthomyces muscarius, a biocontrol agent of insect agricultural pests.</title>
        <authorList>
            <person name="Erdos Z."/>
            <person name="Studholme D.J."/>
            <person name="Raymond B."/>
            <person name="Sharma M."/>
        </authorList>
    </citation>
    <scope>NUCLEOTIDE SEQUENCE</scope>
    <source>
        <strain evidence="3">Ve6</strain>
    </source>
</reference>
<dbReference type="RefSeq" id="XP_056052442.1">
    <property type="nucleotide sequence ID" value="XM_056200610.1"/>
</dbReference>
<feature type="transmembrane region" description="Helical" evidence="2">
    <location>
        <begin position="361"/>
        <end position="382"/>
    </location>
</feature>
<feature type="transmembrane region" description="Helical" evidence="2">
    <location>
        <begin position="191"/>
        <end position="212"/>
    </location>
</feature>
<gene>
    <name evidence="3" type="ORF">LMH87_011465</name>
</gene>
<feature type="transmembrane region" description="Helical" evidence="2">
    <location>
        <begin position="255"/>
        <end position="277"/>
    </location>
</feature>
<keyword evidence="2" id="KW-0472">Membrane</keyword>
<feature type="transmembrane region" description="Helical" evidence="2">
    <location>
        <begin position="571"/>
        <end position="595"/>
    </location>
</feature>
<accession>A0A9W8QBT6</accession>
<feature type="transmembrane region" description="Helical" evidence="2">
    <location>
        <begin position="538"/>
        <end position="559"/>
    </location>
</feature>
<keyword evidence="2" id="KW-0812">Transmembrane</keyword>
<comment type="caution">
    <text evidence="3">The sequence shown here is derived from an EMBL/GenBank/DDBJ whole genome shotgun (WGS) entry which is preliminary data.</text>
</comment>
<evidence type="ECO:0008006" key="5">
    <source>
        <dbReference type="Google" id="ProtNLM"/>
    </source>
</evidence>
<dbReference type="InterPro" id="IPR010640">
    <property type="entry name" value="Low_temperature_requirement_A"/>
</dbReference>
<proteinExistence type="predicted"/>
<feature type="region of interest" description="Disordered" evidence="1">
    <location>
        <begin position="54"/>
        <end position="90"/>
    </location>
</feature>